<protein>
    <recommendedName>
        <fullName evidence="11">RNA exonuclease 3</fullName>
    </recommendedName>
</protein>
<feature type="compositionally biased region" description="Basic and acidic residues" evidence="12">
    <location>
        <begin position="1"/>
        <end position="26"/>
    </location>
</feature>
<comment type="caution">
    <text evidence="14">The sequence shown here is derived from an EMBL/GenBank/DDBJ whole genome shotgun (WGS) entry which is preliminary data.</text>
</comment>
<evidence type="ECO:0000256" key="7">
    <source>
        <dbReference type="ARBA" id="ARBA00022801"/>
    </source>
</evidence>
<evidence type="ECO:0000256" key="11">
    <source>
        <dbReference type="ARBA" id="ARBA00039985"/>
    </source>
</evidence>
<keyword evidence="9" id="KW-0539">Nucleus</keyword>
<proteinExistence type="inferred from homology"/>
<evidence type="ECO:0000313" key="15">
    <source>
        <dbReference type="Proteomes" id="UP000253472"/>
    </source>
</evidence>
<sequence length="396" mass="45740">MEADNKRKLDETDATDTKKPKLEDPKYILPKQVNTNPATLPERKKNIELIVGILLKKNPSTPTPKLKATEIEYDIAKKSSNLTYKNQIRQAAYKLQHPPKAQPAGPTKEQQEAKEYQILKEWVIDRDTLIKYGYAMDVPESKPDDSITRECSRCGTEFRLSQQLEPTTCEYHHGKRQRGKYLCCMANASGAPCTKSKHHVYLLQSPEQKQALQTYRFTKDMFKTPSKWKVIGLDCEMIFTTEGFELARITAIDYFTRLLVCDIFVKPFGQPVDFNTRYSGIRELDDKFLSWDAAMKKLGEAMDSETIVLVHGGDNDFHAIRAIHDNIIDTSVLFPSRHETGPRSRWSLRDLTFKYLSKEIQRGEHDSTEDALATADIVRFFVERELKRRRAQRTRQ</sequence>
<comment type="function">
    <text evidence="10">3' to 5' exoribonuclease required for proper 3' end maturation of MRP RNA and of the U5L snRNA.</text>
</comment>
<dbReference type="OrthoDB" id="3996471at2759"/>
<name>A0A367YD99_9ASCO</name>
<dbReference type="AlphaFoldDB" id="A0A367YD99"/>
<evidence type="ECO:0000313" key="14">
    <source>
        <dbReference type="EMBL" id="RCK63569.1"/>
    </source>
</evidence>
<dbReference type="GO" id="GO:0004527">
    <property type="term" value="F:exonuclease activity"/>
    <property type="evidence" value="ECO:0007669"/>
    <property type="project" value="UniProtKB-KW"/>
</dbReference>
<dbReference type="GO" id="GO:0006364">
    <property type="term" value="P:rRNA processing"/>
    <property type="evidence" value="ECO:0007669"/>
    <property type="project" value="UniProtKB-KW"/>
</dbReference>
<evidence type="ECO:0000256" key="10">
    <source>
        <dbReference type="ARBA" id="ARBA00037201"/>
    </source>
</evidence>
<keyword evidence="15" id="KW-1185">Reference proteome</keyword>
<dbReference type="InterPro" id="IPR034922">
    <property type="entry name" value="REX1-like_exo"/>
</dbReference>
<evidence type="ECO:0000256" key="9">
    <source>
        <dbReference type="ARBA" id="ARBA00023242"/>
    </source>
</evidence>
<evidence type="ECO:0000256" key="5">
    <source>
        <dbReference type="ARBA" id="ARBA00022552"/>
    </source>
</evidence>
<keyword evidence="7" id="KW-0378">Hydrolase</keyword>
<evidence type="ECO:0000256" key="2">
    <source>
        <dbReference type="ARBA" id="ARBA00004496"/>
    </source>
</evidence>
<keyword evidence="6" id="KW-0540">Nuclease</keyword>
<organism evidence="14 15">
    <name type="scientific">Candida viswanathii</name>
    <dbReference type="NCBI Taxonomy" id="5486"/>
    <lineage>
        <taxon>Eukaryota</taxon>
        <taxon>Fungi</taxon>
        <taxon>Dikarya</taxon>
        <taxon>Ascomycota</taxon>
        <taxon>Saccharomycotina</taxon>
        <taxon>Pichiomycetes</taxon>
        <taxon>Debaryomycetaceae</taxon>
        <taxon>Candida/Lodderomyces clade</taxon>
        <taxon>Candida</taxon>
    </lineage>
</organism>
<keyword evidence="5" id="KW-0698">rRNA processing</keyword>
<reference evidence="14 15" key="1">
    <citation type="submission" date="2018-06" db="EMBL/GenBank/DDBJ databases">
        <title>Whole genome sequencing of Candida tropicalis (genome annotated by CSBL at Korea University).</title>
        <authorList>
            <person name="Ahn J."/>
        </authorList>
    </citation>
    <scope>NUCLEOTIDE SEQUENCE [LARGE SCALE GENOMIC DNA]</scope>
    <source>
        <strain evidence="14 15">ATCC 20962</strain>
    </source>
</reference>
<dbReference type="InterPro" id="IPR047021">
    <property type="entry name" value="REXO1/3/4-like"/>
</dbReference>
<comment type="subcellular location">
    <subcellularLocation>
        <location evidence="2">Cytoplasm</location>
    </subcellularLocation>
    <subcellularLocation>
        <location evidence="1">Nucleus</location>
    </subcellularLocation>
</comment>
<dbReference type="InterPro" id="IPR036397">
    <property type="entry name" value="RNaseH_sf"/>
</dbReference>
<dbReference type="GO" id="GO:0005634">
    <property type="term" value="C:nucleus"/>
    <property type="evidence" value="ECO:0007669"/>
    <property type="project" value="UniProtKB-SubCell"/>
</dbReference>
<dbReference type="GO" id="GO:0005737">
    <property type="term" value="C:cytoplasm"/>
    <property type="evidence" value="ECO:0007669"/>
    <property type="project" value="UniProtKB-SubCell"/>
</dbReference>
<evidence type="ECO:0000256" key="6">
    <source>
        <dbReference type="ARBA" id="ARBA00022722"/>
    </source>
</evidence>
<dbReference type="GO" id="GO:0003676">
    <property type="term" value="F:nucleic acid binding"/>
    <property type="evidence" value="ECO:0007669"/>
    <property type="project" value="InterPro"/>
</dbReference>
<evidence type="ECO:0000256" key="1">
    <source>
        <dbReference type="ARBA" id="ARBA00004123"/>
    </source>
</evidence>
<dbReference type="InterPro" id="IPR012337">
    <property type="entry name" value="RNaseH-like_sf"/>
</dbReference>
<dbReference type="SUPFAM" id="SSF53098">
    <property type="entry name" value="Ribonuclease H-like"/>
    <property type="match status" value="1"/>
</dbReference>
<dbReference type="SMART" id="SM00479">
    <property type="entry name" value="EXOIII"/>
    <property type="match status" value="1"/>
</dbReference>
<evidence type="ECO:0000256" key="3">
    <source>
        <dbReference type="ARBA" id="ARBA00006357"/>
    </source>
</evidence>
<accession>A0A367YD99</accession>
<keyword evidence="8 14" id="KW-0269">Exonuclease</keyword>
<dbReference type="InterPro" id="IPR013520">
    <property type="entry name" value="Ribonucl_H"/>
</dbReference>
<evidence type="ECO:0000259" key="13">
    <source>
        <dbReference type="SMART" id="SM00479"/>
    </source>
</evidence>
<feature type="region of interest" description="Disordered" evidence="12">
    <location>
        <begin position="1"/>
        <end position="40"/>
    </location>
</feature>
<evidence type="ECO:0000256" key="8">
    <source>
        <dbReference type="ARBA" id="ARBA00022839"/>
    </source>
</evidence>
<comment type="similarity">
    <text evidence="3">Belongs to the REXO1/REXO3 family.</text>
</comment>
<evidence type="ECO:0000256" key="4">
    <source>
        <dbReference type="ARBA" id="ARBA00022490"/>
    </source>
</evidence>
<dbReference type="PANTHER" id="PTHR12801">
    <property type="entry name" value="RNA EXONUCLEASE REXO1 / RECO3 FAMILY MEMBER-RELATED"/>
    <property type="match status" value="1"/>
</dbReference>
<dbReference type="Gene3D" id="3.30.420.10">
    <property type="entry name" value="Ribonuclease H-like superfamily/Ribonuclease H"/>
    <property type="match status" value="1"/>
</dbReference>
<dbReference type="CDD" id="cd06145">
    <property type="entry name" value="REX1_like"/>
    <property type="match status" value="1"/>
</dbReference>
<dbReference type="PANTHER" id="PTHR12801:SF118">
    <property type="entry name" value="RNA EXONUCLEASE 3"/>
    <property type="match status" value="1"/>
</dbReference>
<evidence type="ECO:0000256" key="12">
    <source>
        <dbReference type="SAM" id="MobiDB-lite"/>
    </source>
</evidence>
<dbReference type="STRING" id="5486.A0A367YD99"/>
<feature type="domain" description="Exonuclease" evidence="13">
    <location>
        <begin position="229"/>
        <end position="387"/>
    </location>
</feature>
<keyword evidence="4" id="KW-0963">Cytoplasm</keyword>
<dbReference type="Proteomes" id="UP000253472">
    <property type="component" value="Unassembled WGS sequence"/>
</dbReference>
<dbReference type="EMBL" id="QLNQ01000024">
    <property type="protein sequence ID" value="RCK63569.1"/>
    <property type="molecule type" value="Genomic_DNA"/>
</dbReference>
<gene>
    <name evidence="14" type="primary">REX3_0</name>
    <name evidence="14" type="ORF">Cantr_09689</name>
</gene>